<evidence type="ECO:0000313" key="1">
    <source>
        <dbReference type="EMBL" id="KAG2179472.1"/>
    </source>
</evidence>
<gene>
    <name evidence="1" type="ORF">INT44_006318</name>
</gene>
<keyword evidence="2" id="KW-1185">Reference proteome</keyword>
<evidence type="ECO:0000313" key="2">
    <source>
        <dbReference type="Proteomes" id="UP000612746"/>
    </source>
</evidence>
<sequence length="81" mass="9746">MSYRRSYQPSAASQQQVEDTGLYLLVIETLPEEYRWTFLYQRRRLTLTFRIETHHPLLTMYFDLFSSQNYGQNLGSYPAEK</sequence>
<dbReference type="Proteomes" id="UP000612746">
    <property type="component" value="Unassembled WGS sequence"/>
</dbReference>
<accession>A0A8H7PSI3</accession>
<dbReference type="AlphaFoldDB" id="A0A8H7PSI3"/>
<name>A0A8H7PSI3_9FUNG</name>
<proteinExistence type="predicted"/>
<dbReference type="EMBL" id="JAEPRA010000010">
    <property type="protein sequence ID" value="KAG2179472.1"/>
    <property type="molecule type" value="Genomic_DNA"/>
</dbReference>
<reference evidence="1" key="1">
    <citation type="submission" date="2020-12" db="EMBL/GenBank/DDBJ databases">
        <title>Metabolic potential, ecology and presence of endohyphal bacteria is reflected in genomic diversity of Mucoromycotina.</title>
        <authorList>
            <person name="Muszewska A."/>
            <person name="Okrasinska A."/>
            <person name="Steczkiewicz K."/>
            <person name="Drgas O."/>
            <person name="Orlowska M."/>
            <person name="Perlinska-Lenart U."/>
            <person name="Aleksandrzak-Piekarczyk T."/>
            <person name="Szatraj K."/>
            <person name="Zielenkiewicz U."/>
            <person name="Pilsyk S."/>
            <person name="Malc E."/>
            <person name="Mieczkowski P."/>
            <person name="Kruszewska J.S."/>
            <person name="Biernat P."/>
            <person name="Pawlowska J."/>
        </authorList>
    </citation>
    <scope>NUCLEOTIDE SEQUENCE</scope>
    <source>
        <strain evidence="1">WA0000051536</strain>
    </source>
</reference>
<protein>
    <submittedName>
        <fullName evidence="1">Uncharacterized protein</fullName>
    </submittedName>
</protein>
<comment type="caution">
    <text evidence="1">The sequence shown here is derived from an EMBL/GenBank/DDBJ whole genome shotgun (WGS) entry which is preliminary data.</text>
</comment>
<organism evidence="1 2">
    <name type="scientific">Umbelopsis vinacea</name>
    <dbReference type="NCBI Taxonomy" id="44442"/>
    <lineage>
        <taxon>Eukaryota</taxon>
        <taxon>Fungi</taxon>
        <taxon>Fungi incertae sedis</taxon>
        <taxon>Mucoromycota</taxon>
        <taxon>Mucoromycotina</taxon>
        <taxon>Umbelopsidomycetes</taxon>
        <taxon>Umbelopsidales</taxon>
        <taxon>Umbelopsidaceae</taxon>
        <taxon>Umbelopsis</taxon>
    </lineage>
</organism>